<dbReference type="SMART" id="SM00345">
    <property type="entry name" value="HTH_GNTR"/>
    <property type="match status" value="1"/>
</dbReference>
<dbReference type="CDD" id="cd07377">
    <property type="entry name" value="WHTH_GntR"/>
    <property type="match status" value="1"/>
</dbReference>
<evidence type="ECO:0000256" key="1">
    <source>
        <dbReference type="ARBA" id="ARBA00023015"/>
    </source>
</evidence>
<feature type="domain" description="HTH gntR-type" evidence="4">
    <location>
        <begin position="18"/>
        <end position="85"/>
    </location>
</feature>
<organism evidence="5 6">
    <name type="scientific">Elioraea tepida</name>
    <dbReference type="NCBI Taxonomy" id="2843330"/>
    <lineage>
        <taxon>Bacteria</taxon>
        <taxon>Pseudomonadati</taxon>
        <taxon>Pseudomonadota</taxon>
        <taxon>Alphaproteobacteria</taxon>
        <taxon>Acetobacterales</taxon>
        <taxon>Elioraeaceae</taxon>
        <taxon>Elioraea</taxon>
    </lineage>
</organism>
<dbReference type="InterPro" id="IPR011711">
    <property type="entry name" value="GntR_C"/>
</dbReference>
<dbReference type="PANTHER" id="PTHR43537">
    <property type="entry name" value="TRANSCRIPTIONAL REGULATOR, GNTR FAMILY"/>
    <property type="match status" value="1"/>
</dbReference>
<sequence>MLDTPPVPAGPIDIVRTQSLTTLVQRELERLILAGEIKPGERINEQHVAQRLRVSRGPVREALRGLERAGLVEARVNRGVYVREVSVEQALELYEMRGLITGFACARLAAASTAEQRAELAALVERMERAAVDGDQALYYAINLEFHDRLMQFAGNARAKAMYDALVKESHLCRRRSLFTPRNMAESNAEHAAILDAIRRGDVEAARRVGEEHIVAGRRRFLDAVAATGAG</sequence>
<dbReference type="Pfam" id="PF07729">
    <property type="entry name" value="FCD"/>
    <property type="match status" value="1"/>
</dbReference>
<reference evidence="5" key="1">
    <citation type="submission" date="2021-06" db="EMBL/GenBank/DDBJ databases">
        <title>Elioraea tepida, sp. nov., a moderately thermophilic aerobic anoxygenic phototrophic bacterium isolated from an alkaline siliceous hot spring mat community in Yellowstone National Park, WY, USA.</title>
        <authorList>
            <person name="Saini M.K."/>
            <person name="Yoshida S."/>
            <person name="Sebastian A."/>
            <person name="Hirose S."/>
            <person name="Hara E."/>
            <person name="Tamaki H."/>
            <person name="Soulier N.T."/>
            <person name="Albert I."/>
            <person name="Hanada S."/>
            <person name="Bryant D.A."/>
            <person name="Tank M."/>
        </authorList>
    </citation>
    <scope>NUCLEOTIDE SEQUENCE</scope>
    <source>
        <strain evidence="5">MS-P2</strain>
    </source>
</reference>
<dbReference type="Proteomes" id="UP000694001">
    <property type="component" value="Chromosome"/>
</dbReference>
<accession>A0A975U5Q7</accession>
<evidence type="ECO:0000259" key="4">
    <source>
        <dbReference type="PROSITE" id="PS50949"/>
    </source>
</evidence>
<name>A0A975U5Q7_9PROT</name>
<dbReference type="RefSeq" id="WP_218286974.1">
    <property type="nucleotide sequence ID" value="NZ_CP076448.1"/>
</dbReference>
<dbReference type="KEGG" id="elio:KO353_06935"/>
<dbReference type="EMBL" id="CP076448">
    <property type="protein sequence ID" value="QXM25923.1"/>
    <property type="molecule type" value="Genomic_DNA"/>
</dbReference>
<dbReference type="GO" id="GO:0003700">
    <property type="term" value="F:DNA-binding transcription factor activity"/>
    <property type="evidence" value="ECO:0007669"/>
    <property type="project" value="InterPro"/>
</dbReference>
<evidence type="ECO:0000313" key="6">
    <source>
        <dbReference type="Proteomes" id="UP000694001"/>
    </source>
</evidence>
<gene>
    <name evidence="5" type="ORF">KO353_06935</name>
</gene>
<protein>
    <submittedName>
        <fullName evidence="5">FCD domain-containing protein</fullName>
    </submittedName>
</protein>
<evidence type="ECO:0000256" key="2">
    <source>
        <dbReference type="ARBA" id="ARBA00023125"/>
    </source>
</evidence>
<evidence type="ECO:0000256" key="3">
    <source>
        <dbReference type="ARBA" id="ARBA00023163"/>
    </source>
</evidence>
<evidence type="ECO:0000313" key="5">
    <source>
        <dbReference type="EMBL" id="QXM25923.1"/>
    </source>
</evidence>
<dbReference type="PANTHER" id="PTHR43537:SF45">
    <property type="entry name" value="GNTR FAMILY REGULATORY PROTEIN"/>
    <property type="match status" value="1"/>
</dbReference>
<keyword evidence="1" id="KW-0805">Transcription regulation</keyword>
<proteinExistence type="predicted"/>
<dbReference type="InterPro" id="IPR000524">
    <property type="entry name" value="Tscrpt_reg_HTH_GntR"/>
</dbReference>
<keyword evidence="2" id="KW-0238">DNA-binding</keyword>
<keyword evidence="6" id="KW-1185">Reference proteome</keyword>
<dbReference type="SMART" id="SM00895">
    <property type="entry name" value="FCD"/>
    <property type="match status" value="1"/>
</dbReference>
<dbReference type="PROSITE" id="PS50949">
    <property type="entry name" value="HTH_GNTR"/>
    <property type="match status" value="1"/>
</dbReference>
<dbReference type="AlphaFoldDB" id="A0A975U5Q7"/>
<dbReference type="Pfam" id="PF00392">
    <property type="entry name" value="GntR"/>
    <property type="match status" value="1"/>
</dbReference>
<keyword evidence="3" id="KW-0804">Transcription</keyword>
<dbReference type="GO" id="GO:0003677">
    <property type="term" value="F:DNA binding"/>
    <property type="evidence" value="ECO:0007669"/>
    <property type="project" value="UniProtKB-KW"/>
</dbReference>